<feature type="domain" description="DUF7146" evidence="3">
    <location>
        <begin position="129"/>
        <end position="246"/>
    </location>
</feature>
<dbReference type="Proteomes" id="UP000016567">
    <property type="component" value="Unassembled WGS sequence"/>
</dbReference>
<evidence type="ECO:0000313" key="5">
    <source>
        <dbReference type="Proteomes" id="UP000016567"/>
    </source>
</evidence>
<dbReference type="GO" id="GO:0008270">
    <property type="term" value="F:zinc ion binding"/>
    <property type="evidence" value="ECO:0007669"/>
    <property type="project" value="InterPro"/>
</dbReference>
<dbReference type="InterPro" id="IPR013237">
    <property type="entry name" value="Phage_T7_Gp4_N"/>
</dbReference>
<comment type="caution">
    <text evidence="4">The sequence shown here is derived from an EMBL/GenBank/DDBJ whole genome shotgun (WGS) entry which is preliminary data.</text>
</comment>
<sequence length="392" mass="43682">MNQSKVAVVKAAAKGRWLEVLEAVAPSLSEATKNVENHVPCPINGGTDGFRLFKDAKETGGGVSNQHGVFRNGFDLLMWVLDRDFQYVLNEVADYLGLSGKEWKGASIQTQQIQPQPKVDASHLKKCRYSLRKAWQTAYDLTAPEAKLARIYLSRRGLDLKKLNLYGLSKTMRFNPAMPLYETRKINGIKKNLFIGKFPALVSLVTYPDGKAATIHRTFLDHQGNKLKMAVEGIDVNAKKLMPRCESRPLTGSAIHLAEINGEILHVTEGIETALSVKQMLADRGCQNEPVWACISSTILESFQPPKGVKYIFVWADKDTKRVVHGKTVEAGLDAAMGLAERLEDSDEWVAIMYPTWDIPTGVKSIDWNDVLVEHGTSKFPHHHTQIWMGAC</sequence>
<reference evidence="4 5" key="1">
    <citation type="submission" date="2013-09" db="EMBL/GenBank/DDBJ databases">
        <title>Whole genome shotgun sequence of Vibrio azureus NBRC 104587.</title>
        <authorList>
            <person name="Isaki S."/>
            <person name="Hosoyama A."/>
            <person name="Numata M."/>
            <person name="Hashimoto M."/>
            <person name="Hosoyama Y."/>
            <person name="Tsuchikane K."/>
            <person name="Noguchi M."/>
            <person name="Hirakata S."/>
            <person name="Ichikawa N."/>
            <person name="Ohji S."/>
            <person name="Yamazoe A."/>
            <person name="Fujita N."/>
        </authorList>
    </citation>
    <scope>NUCLEOTIDE SEQUENCE [LARGE SCALE GENOMIC DNA]</scope>
    <source>
        <strain evidence="4 5">NBRC 104587</strain>
    </source>
</reference>
<dbReference type="EMBL" id="BATL01000023">
    <property type="protein sequence ID" value="GAD75250.1"/>
    <property type="molecule type" value="Genomic_DNA"/>
</dbReference>
<dbReference type="OrthoDB" id="8967890at2"/>
<gene>
    <name evidence="4" type="ORF">VAZ01S_023_00170</name>
</gene>
<evidence type="ECO:0000259" key="1">
    <source>
        <dbReference type="Pfam" id="PF08273"/>
    </source>
</evidence>
<evidence type="ECO:0000259" key="3">
    <source>
        <dbReference type="Pfam" id="PF23639"/>
    </source>
</evidence>
<keyword evidence="5" id="KW-1185">Reference proteome</keyword>
<dbReference type="InterPro" id="IPR006171">
    <property type="entry name" value="TOPRIM_dom"/>
</dbReference>
<dbReference type="Pfam" id="PF08273">
    <property type="entry name" value="Zn_Ribbon_Prim"/>
    <property type="match status" value="1"/>
</dbReference>
<organism evidence="4 5">
    <name type="scientific">Vibrio azureus NBRC 104587</name>
    <dbReference type="NCBI Taxonomy" id="1219077"/>
    <lineage>
        <taxon>Bacteria</taxon>
        <taxon>Pseudomonadati</taxon>
        <taxon>Pseudomonadota</taxon>
        <taxon>Gammaproteobacteria</taxon>
        <taxon>Vibrionales</taxon>
        <taxon>Vibrionaceae</taxon>
        <taxon>Vibrio</taxon>
    </lineage>
</organism>
<feature type="domain" description="DNA primase/helicase Gp4 N-terminal Bacteriophage T7-like" evidence="1">
    <location>
        <begin position="37"/>
        <end position="66"/>
    </location>
</feature>
<dbReference type="Pfam" id="PF23639">
    <property type="entry name" value="DUF7146"/>
    <property type="match status" value="1"/>
</dbReference>
<dbReference type="Pfam" id="PF13362">
    <property type="entry name" value="Toprim_3"/>
    <property type="match status" value="1"/>
</dbReference>
<dbReference type="GO" id="GO:0004386">
    <property type="term" value="F:helicase activity"/>
    <property type="evidence" value="ECO:0007669"/>
    <property type="project" value="InterPro"/>
</dbReference>
<name>U3ANA1_9VIBR</name>
<protein>
    <recommendedName>
        <fullName evidence="6">Toprim domain-containing protein</fullName>
    </recommendedName>
</protein>
<dbReference type="AlphaFoldDB" id="U3ANA1"/>
<evidence type="ECO:0000259" key="2">
    <source>
        <dbReference type="Pfam" id="PF13362"/>
    </source>
</evidence>
<accession>U3ANA1</accession>
<feature type="domain" description="Toprim" evidence="2">
    <location>
        <begin position="266"/>
        <end position="377"/>
    </location>
</feature>
<dbReference type="RefSeq" id="WP_021709009.1">
    <property type="nucleotide sequence ID" value="NZ_BAOB01000408.1"/>
</dbReference>
<proteinExistence type="predicted"/>
<evidence type="ECO:0000313" key="4">
    <source>
        <dbReference type="EMBL" id="GAD75250.1"/>
    </source>
</evidence>
<dbReference type="InterPro" id="IPR055570">
    <property type="entry name" value="DUF7146"/>
</dbReference>
<dbReference type="eggNOG" id="COG4643">
    <property type="taxonomic scope" value="Bacteria"/>
</dbReference>
<dbReference type="STRING" id="1219077.VAZ01S_023_00170"/>
<evidence type="ECO:0008006" key="6">
    <source>
        <dbReference type="Google" id="ProtNLM"/>
    </source>
</evidence>